<feature type="domain" description="DDE Tnp4" evidence="3">
    <location>
        <begin position="11"/>
        <end position="128"/>
    </location>
</feature>
<evidence type="ECO:0000313" key="4">
    <source>
        <dbReference type="EMBL" id="CAA6816394.1"/>
    </source>
</evidence>
<dbReference type="GO" id="GO:0046872">
    <property type="term" value="F:metal ion binding"/>
    <property type="evidence" value="ECO:0007669"/>
    <property type="project" value="UniProtKB-KW"/>
</dbReference>
<dbReference type="InterPro" id="IPR027806">
    <property type="entry name" value="HARBI1_dom"/>
</dbReference>
<name>A0A6S6TAR7_9GAMM</name>
<keyword evidence="2" id="KW-0479">Metal-binding</keyword>
<evidence type="ECO:0000256" key="1">
    <source>
        <dbReference type="ARBA" id="ARBA00001968"/>
    </source>
</evidence>
<reference evidence="4" key="1">
    <citation type="submission" date="2020-01" db="EMBL/GenBank/DDBJ databases">
        <authorList>
            <person name="Meier V. D."/>
            <person name="Meier V D."/>
        </authorList>
    </citation>
    <scope>NUCLEOTIDE SEQUENCE</scope>
    <source>
        <strain evidence="4">HLG_WM_MAG_08</strain>
    </source>
</reference>
<accession>A0A6S6TAR7</accession>
<evidence type="ECO:0000259" key="3">
    <source>
        <dbReference type="Pfam" id="PF13359"/>
    </source>
</evidence>
<organism evidence="4">
    <name type="scientific">uncultured Thiotrichaceae bacterium</name>
    <dbReference type="NCBI Taxonomy" id="298394"/>
    <lineage>
        <taxon>Bacteria</taxon>
        <taxon>Pseudomonadati</taxon>
        <taxon>Pseudomonadota</taxon>
        <taxon>Gammaproteobacteria</taxon>
        <taxon>Thiotrichales</taxon>
        <taxon>Thiotrichaceae</taxon>
        <taxon>environmental samples</taxon>
    </lineage>
</organism>
<gene>
    <name evidence="4" type="ORF">HELGO_WM46264</name>
</gene>
<sequence>MKNNIIAGLEDRQIKYLGETWAGKAHDKKMADEEGVKLPEGYEVYRDLGFQGHDMGEGLMVMEPKKKPRGGKLMPLDKAANQDISKVRVIVEHVISGAKRCRCVKDVFRNWRAEFSDLTMELACGLHNLRSDFRIKNY</sequence>
<evidence type="ECO:0000256" key="2">
    <source>
        <dbReference type="ARBA" id="ARBA00022723"/>
    </source>
</evidence>
<dbReference type="AlphaFoldDB" id="A0A6S6TAR7"/>
<dbReference type="EMBL" id="CACVAV010000263">
    <property type="protein sequence ID" value="CAA6816394.1"/>
    <property type="molecule type" value="Genomic_DNA"/>
</dbReference>
<protein>
    <recommendedName>
        <fullName evidence="3">DDE Tnp4 domain-containing protein</fullName>
    </recommendedName>
</protein>
<comment type="cofactor">
    <cofactor evidence="1">
        <name>a divalent metal cation</name>
        <dbReference type="ChEBI" id="CHEBI:60240"/>
    </cofactor>
</comment>
<proteinExistence type="predicted"/>
<dbReference type="Pfam" id="PF13359">
    <property type="entry name" value="DDE_Tnp_4"/>
    <property type="match status" value="1"/>
</dbReference>